<dbReference type="RefSeq" id="XP_056498631.1">
    <property type="nucleotide sequence ID" value="XM_056647080.1"/>
</dbReference>
<keyword evidence="3" id="KW-1185">Reference proteome</keyword>
<dbReference type="Gene3D" id="3.10.129.10">
    <property type="entry name" value="Hotdog Thioesterase"/>
    <property type="match status" value="1"/>
</dbReference>
<dbReference type="SUPFAM" id="SSF54637">
    <property type="entry name" value="Thioesterase/thiol ester dehydrase-isomerase"/>
    <property type="match status" value="1"/>
</dbReference>
<evidence type="ECO:0000259" key="1">
    <source>
        <dbReference type="Pfam" id="PF03061"/>
    </source>
</evidence>
<reference evidence="2" key="1">
    <citation type="submission" date="2022-11" db="EMBL/GenBank/DDBJ databases">
        <authorList>
            <person name="Petersen C."/>
        </authorList>
    </citation>
    <scope>NUCLEOTIDE SEQUENCE</scope>
    <source>
        <strain evidence="2">IBT 23319</strain>
    </source>
</reference>
<dbReference type="EMBL" id="JAPQKT010000007">
    <property type="protein sequence ID" value="KAJ5224659.1"/>
    <property type="molecule type" value="Genomic_DNA"/>
</dbReference>
<comment type="caution">
    <text evidence="2">The sequence shown here is derived from an EMBL/GenBank/DDBJ whole genome shotgun (WGS) entry which is preliminary data.</text>
</comment>
<dbReference type="OrthoDB" id="506431at2759"/>
<gene>
    <name evidence="2" type="ORF">N7469_008162</name>
</gene>
<sequence>MEIDDTARYRSIPWVSKLLQDESFITIPSTNREKKSSTEDNLFASTLKSDDTLSGCLTQYRYSPSSSAVPENIEEVRMFFTLGDGMNGYPGILHGGIVATLLDEGMGLLLTLRSNYKASNDRTTSSKTVTAYLNTNFLRPVQTPGVIVLYARLDESKENRKWKIKGRICDLENQILATAECLYVKSQSKI</sequence>
<dbReference type="GeneID" id="81386247"/>
<dbReference type="PANTHER" id="PTHR47260">
    <property type="entry name" value="UPF0644 PROTEIN PB2B4.06"/>
    <property type="match status" value="1"/>
</dbReference>
<evidence type="ECO:0000313" key="2">
    <source>
        <dbReference type="EMBL" id="KAJ5224659.1"/>
    </source>
</evidence>
<feature type="domain" description="Thioesterase" evidence="1">
    <location>
        <begin position="91"/>
        <end position="155"/>
    </location>
</feature>
<name>A0A9W9TJB1_PENCI</name>
<dbReference type="Pfam" id="PF03061">
    <property type="entry name" value="4HBT"/>
    <property type="match status" value="1"/>
</dbReference>
<dbReference type="InterPro" id="IPR052061">
    <property type="entry name" value="PTE-AB_protein"/>
</dbReference>
<reference evidence="2" key="2">
    <citation type="journal article" date="2023" name="IMA Fungus">
        <title>Comparative genomic study of the Penicillium genus elucidates a diverse pangenome and 15 lateral gene transfer events.</title>
        <authorList>
            <person name="Petersen C."/>
            <person name="Sorensen T."/>
            <person name="Nielsen M.R."/>
            <person name="Sondergaard T.E."/>
            <person name="Sorensen J.L."/>
            <person name="Fitzpatrick D.A."/>
            <person name="Frisvad J.C."/>
            <person name="Nielsen K.L."/>
        </authorList>
    </citation>
    <scope>NUCLEOTIDE SEQUENCE</scope>
    <source>
        <strain evidence="2">IBT 23319</strain>
    </source>
</reference>
<protein>
    <recommendedName>
        <fullName evidence="1">Thioesterase domain-containing protein</fullName>
    </recommendedName>
</protein>
<dbReference type="PANTHER" id="PTHR47260:SF6">
    <property type="entry name" value="THIOESTERASE DOMAIN-CONTAINING PROTEIN"/>
    <property type="match status" value="1"/>
</dbReference>
<dbReference type="InterPro" id="IPR029069">
    <property type="entry name" value="HotDog_dom_sf"/>
</dbReference>
<accession>A0A9W9TJB1</accession>
<dbReference type="InterPro" id="IPR006683">
    <property type="entry name" value="Thioestr_dom"/>
</dbReference>
<organism evidence="2 3">
    <name type="scientific">Penicillium citrinum</name>
    <dbReference type="NCBI Taxonomy" id="5077"/>
    <lineage>
        <taxon>Eukaryota</taxon>
        <taxon>Fungi</taxon>
        <taxon>Dikarya</taxon>
        <taxon>Ascomycota</taxon>
        <taxon>Pezizomycotina</taxon>
        <taxon>Eurotiomycetes</taxon>
        <taxon>Eurotiomycetidae</taxon>
        <taxon>Eurotiales</taxon>
        <taxon>Aspergillaceae</taxon>
        <taxon>Penicillium</taxon>
    </lineage>
</organism>
<evidence type="ECO:0000313" key="3">
    <source>
        <dbReference type="Proteomes" id="UP001147733"/>
    </source>
</evidence>
<dbReference type="CDD" id="cd03443">
    <property type="entry name" value="PaaI_thioesterase"/>
    <property type="match status" value="1"/>
</dbReference>
<dbReference type="Proteomes" id="UP001147733">
    <property type="component" value="Unassembled WGS sequence"/>
</dbReference>
<proteinExistence type="predicted"/>
<dbReference type="AlphaFoldDB" id="A0A9W9TJB1"/>